<dbReference type="Proteomes" id="UP000007509">
    <property type="component" value="Unassembled WGS sequence"/>
</dbReference>
<dbReference type="EMBL" id="AKJY01000022">
    <property type="protein sequence ID" value="EJL73599.1"/>
    <property type="molecule type" value="Genomic_DNA"/>
</dbReference>
<comment type="caution">
    <text evidence="4">The sequence shown here is derived from an EMBL/GenBank/DDBJ whole genome shotgun (WGS) entry which is preliminary data.</text>
</comment>
<dbReference type="InterPro" id="IPR029039">
    <property type="entry name" value="Flavoprotein-like_sf"/>
</dbReference>
<feature type="domain" description="Flavodoxin-like fold" evidence="3">
    <location>
        <begin position="3"/>
        <end position="171"/>
    </location>
</feature>
<dbReference type="GO" id="GO:0010181">
    <property type="term" value="F:FMN binding"/>
    <property type="evidence" value="ECO:0007669"/>
    <property type="project" value="TreeGrafter"/>
</dbReference>
<reference evidence="4 5" key="1">
    <citation type="journal article" date="2012" name="J. Bacteriol.">
        <title>Twenty-one genome sequences from Pseudomonas species and 19 genome sequences from diverse bacteria isolated from the rhizosphere and endosphere of Populus deltoides.</title>
        <authorList>
            <person name="Brown S.D."/>
            <person name="Utturkar S.M."/>
            <person name="Klingeman D.M."/>
            <person name="Johnson C.M."/>
            <person name="Martin S.L."/>
            <person name="Land M.L."/>
            <person name="Lu T.Y."/>
            <person name="Schadt C.W."/>
            <person name="Doktycz M.J."/>
            <person name="Pelletier D.A."/>
        </authorList>
    </citation>
    <scope>NUCLEOTIDE SEQUENCE [LARGE SCALE GENOMIC DNA]</scope>
    <source>
        <strain evidence="4 5">CF314</strain>
    </source>
</reference>
<proteinExistence type="predicted"/>
<dbReference type="InterPro" id="IPR003680">
    <property type="entry name" value="Flavodoxin_fold"/>
</dbReference>
<keyword evidence="1" id="KW-0560">Oxidoreductase</keyword>
<sequence length="191" mass="22229">MALIILGHPNIEQSSANKAIIEKLKNSSLKVEIRDLSKLYPDFKIDPKAEQEALIQHETIIFQYPLYWYTMPAILKHWFDVVFEYQFAYGSQGNKLKGKNFVPSFTVGGPETEYHTLGEHHFRVHEFCKNLEQTAYFAQMNYIEPFYFHGTSLNAGYTKEDVKRKARKQAKSLIEKLEKQESDLTSTTNKI</sequence>
<organism evidence="4 5">
    <name type="scientific">Chryseobacterium populi</name>
    <dbReference type="NCBI Taxonomy" id="1144316"/>
    <lineage>
        <taxon>Bacteria</taxon>
        <taxon>Pseudomonadati</taxon>
        <taxon>Bacteroidota</taxon>
        <taxon>Flavobacteriia</taxon>
        <taxon>Flavobacteriales</taxon>
        <taxon>Weeksellaceae</taxon>
        <taxon>Chryseobacterium group</taxon>
        <taxon>Chryseobacterium</taxon>
    </lineage>
</organism>
<keyword evidence="5" id="KW-1185">Reference proteome</keyword>
<gene>
    <name evidence="4" type="ORF">PMI13_01556</name>
</gene>
<feature type="coiled-coil region" evidence="2">
    <location>
        <begin position="160"/>
        <end position="190"/>
    </location>
</feature>
<evidence type="ECO:0000313" key="4">
    <source>
        <dbReference type="EMBL" id="EJL73599.1"/>
    </source>
</evidence>
<dbReference type="SUPFAM" id="SSF52218">
    <property type="entry name" value="Flavoproteins"/>
    <property type="match status" value="1"/>
</dbReference>
<protein>
    <submittedName>
        <fullName evidence="4">Putative NADPH-quinone reductase (Modulator of drug activity B)</fullName>
    </submittedName>
</protein>
<dbReference type="PANTHER" id="PTHR47307">
    <property type="entry name" value="GLUTATHIONE-REGULATED POTASSIUM-EFFLUX SYSTEM ANCILLARY PROTEIN KEFG"/>
    <property type="match status" value="1"/>
</dbReference>
<dbReference type="GO" id="GO:0009055">
    <property type="term" value="F:electron transfer activity"/>
    <property type="evidence" value="ECO:0007669"/>
    <property type="project" value="TreeGrafter"/>
</dbReference>
<evidence type="ECO:0000313" key="5">
    <source>
        <dbReference type="Proteomes" id="UP000007509"/>
    </source>
</evidence>
<dbReference type="PATRIC" id="fig|1144316.3.peg.1562"/>
<accession>J3CKU8</accession>
<dbReference type="InterPro" id="IPR046980">
    <property type="entry name" value="KefG/KefF"/>
</dbReference>
<dbReference type="OrthoDB" id="652200at2"/>
<evidence type="ECO:0000256" key="2">
    <source>
        <dbReference type="SAM" id="Coils"/>
    </source>
</evidence>
<dbReference type="Pfam" id="PF02525">
    <property type="entry name" value="Flavodoxin_2"/>
    <property type="match status" value="1"/>
</dbReference>
<dbReference type="RefSeq" id="WP_007842371.1">
    <property type="nucleotide sequence ID" value="NZ_AKJY01000022.1"/>
</dbReference>
<evidence type="ECO:0000256" key="1">
    <source>
        <dbReference type="ARBA" id="ARBA00023002"/>
    </source>
</evidence>
<dbReference type="PANTHER" id="PTHR47307:SF1">
    <property type="entry name" value="GLUTATHIONE-REGULATED POTASSIUM-EFFLUX SYSTEM ANCILLARY PROTEIN KEFG"/>
    <property type="match status" value="1"/>
</dbReference>
<dbReference type="Gene3D" id="3.40.50.360">
    <property type="match status" value="1"/>
</dbReference>
<dbReference type="GO" id="GO:0003955">
    <property type="term" value="F:NAD(P)H dehydrogenase (quinone) activity"/>
    <property type="evidence" value="ECO:0007669"/>
    <property type="project" value="TreeGrafter"/>
</dbReference>
<evidence type="ECO:0000259" key="3">
    <source>
        <dbReference type="Pfam" id="PF02525"/>
    </source>
</evidence>
<dbReference type="AlphaFoldDB" id="J3CKU8"/>
<name>J3CKU8_9FLAO</name>
<keyword evidence="2" id="KW-0175">Coiled coil</keyword>